<protein>
    <recommendedName>
        <fullName evidence="3">RecB-family nuclease-like protein</fullName>
    </recommendedName>
</protein>
<dbReference type="InterPro" id="IPR018665">
    <property type="entry name" value="DUF2122_RecB-nuclease-rel"/>
</dbReference>
<dbReference type="OrthoDB" id="18579at2157"/>
<organism evidence="1 2">
    <name type="scientific">Pyrobaculum calidifontis (strain DSM 21063 / JCM 11548 / VA1)</name>
    <dbReference type="NCBI Taxonomy" id="410359"/>
    <lineage>
        <taxon>Archaea</taxon>
        <taxon>Thermoproteota</taxon>
        <taxon>Thermoprotei</taxon>
        <taxon>Thermoproteales</taxon>
        <taxon>Thermoproteaceae</taxon>
        <taxon>Pyrobaculum</taxon>
    </lineage>
</organism>
<evidence type="ECO:0008006" key="3">
    <source>
        <dbReference type="Google" id="ProtNLM"/>
    </source>
</evidence>
<dbReference type="eggNOG" id="arCOG01019">
    <property type="taxonomic scope" value="Archaea"/>
</dbReference>
<dbReference type="HOGENOM" id="CLU_140136_0_0_2"/>
<dbReference type="AlphaFoldDB" id="A3MX89"/>
<dbReference type="Proteomes" id="UP000001431">
    <property type="component" value="Chromosome"/>
</dbReference>
<dbReference type="GeneID" id="4909761"/>
<gene>
    <name evidence="1" type="ordered locus">Pcal_1839</name>
</gene>
<evidence type="ECO:0000313" key="1">
    <source>
        <dbReference type="EMBL" id="ABO09256.1"/>
    </source>
</evidence>
<dbReference type="RefSeq" id="WP_011850514.1">
    <property type="nucleotide sequence ID" value="NC_009073.1"/>
</dbReference>
<dbReference type="STRING" id="410359.Pcal_1839"/>
<proteinExistence type="predicted"/>
<name>A3MX89_PYRCJ</name>
<dbReference type="Pfam" id="PF09895">
    <property type="entry name" value="DUF2122"/>
    <property type="match status" value="1"/>
</dbReference>
<sequence length="142" mass="15265">MEVVVGVYNINSASKMLEFAKIAYGFGVKRLVLAKVFGAAAQQIGDLFKLAFKMGGEVLVFNDIGDVVEVVKPDVVFALTRPDKDTRPVEKVEGRVLLLVHGADLSFSPRELPPGAVLSHAVNRDIGSLGQLAVALYKLLSL</sequence>
<keyword evidence="2" id="KW-1185">Reference proteome</keyword>
<evidence type="ECO:0000313" key="2">
    <source>
        <dbReference type="Proteomes" id="UP000001431"/>
    </source>
</evidence>
<reference evidence="1" key="1">
    <citation type="submission" date="2007-02" db="EMBL/GenBank/DDBJ databases">
        <title>Complete sequence of Pyrobaculum calidifontis JCM 11548.</title>
        <authorList>
            <consortium name="US DOE Joint Genome Institute"/>
            <person name="Copeland A."/>
            <person name="Lucas S."/>
            <person name="Lapidus A."/>
            <person name="Barry K."/>
            <person name="Glavina del Rio T."/>
            <person name="Dalin E."/>
            <person name="Tice H."/>
            <person name="Pitluck S."/>
            <person name="Chain P."/>
            <person name="Malfatti S."/>
            <person name="Shin M."/>
            <person name="Vergez L."/>
            <person name="Schmutz J."/>
            <person name="Larimer F."/>
            <person name="Land M."/>
            <person name="Hauser L."/>
            <person name="Kyrpides N."/>
            <person name="Mikhailova N."/>
            <person name="Cozen A.E."/>
            <person name="Fitz-Gibbon S.T."/>
            <person name="House C.H."/>
            <person name="Saltikov C."/>
            <person name="Lowe T.M."/>
            <person name="Richardson P."/>
        </authorList>
    </citation>
    <scope>NUCLEOTIDE SEQUENCE [LARGE SCALE GENOMIC DNA]</scope>
    <source>
        <strain evidence="1">JCM 11548</strain>
    </source>
</reference>
<dbReference type="EMBL" id="CP000561">
    <property type="protein sequence ID" value="ABO09256.1"/>
    <property type="molecule type" value="Genomic_DNA"/>
</dbReference>
<accession>A3MX89</accession>
<dbReference type="KEGG" id="pcl:Pcal_1839"/>